<dbReference type="InterPro" id="IPR009922">
    <property type="entry name" value="DUF1457"/>
</dbReference>
<sequence>MTNPSQGMPEVGNGLDPDGHDARLLFTPVENADEIQDREQLAIYGYWFGLKGDRPAPDYTDFDVVDVPRGVLPHIFLLEYLQDDADFLHRVVGSEIDEGNGFSASGKKLSAFDAVRKSDLIQTLEKSLFAMRPCFSVSKYYGHDPKGETIHRLSLPLMRDGKPSHLVGVAKITFSGTTNRWTFGPRSQGF</sequence>
<reference evidence="2" key="1">
    <citation type="submission" date="2019-01" db="EMBL/GenBank/DDBJ databases">
        <title>Gri0909 isolated from a small marine red alga.</title>
        <authorList>
            <person name="Kim J."/>
            <person name="Jeong S.E."/>
            <person name="Jeon C.O."/>
        </authorList>
    </citation>
    <scope>NUCLEOTIDE SEQUENCE [LARGE SCALE GENOMIC DNA]</scope>
    <source>
        <strain evidence="2">Gri0909</strain>
    </source>
</reference>
<name>A0A3S2W6R3_9PROT</name>
<evidence type="ECO:0000313" key="1">
    <source>
        <dbReference type="EMBL" id="RVU33845.1"/>
    </source>
</evidence>
<protein>
    <submittedName>
        <fullName evidence="1">PAS domain-containing protein</fullName>
    </submittedName>
</protein>
<comment type="caution">
    <text evidence="1">The sequence shown here is derived from an EMBL/GenBank/DDBJ whole genome shotgun (WGS) entry which is preliminary data.</text>
</comment>
<evidence type="ECO:0000313" key="2">
    <source>
        <dbReference type="Proteomes" id="UP000287447"/>
    </source>
</evidence>
<dbReference type="AlphaFoldDB" id="A0A3S2W6R3"/>
<gene>
    <name evidence="1" type="ORF">EOI86_22185</name>
</gene>
<proteinExistence type="predicted"/>
<dbReference type="Proteomes" id="UP000287447">
    <property type="component" value="Unassembled WGS sequence"/>
</dbReference>
<organism evidence="1 2">
    <name type="scientific">Hwanghaeella grinnelliae</name>
    <dbReference type="NCBI Taxonomy" id="2500179"/>
    <lineage>
        <taxon>Bacteria</taxon>
        <taxon>Pseudomonadati</taxon>
        <taxon>Pseudomonadota</taxon>
        <taxon>Alphaproteobacteria</taxon>
        <taxon>Rhodospirillales</taxon>
        <taxon>Rhodospirillaceae</taxon>
        <taxon>Hwanghaeella</taxon>
    </lineage>
</organism>
<dbReference type="EMBL" id="SADE01000004">
    <property type="protein sequence ID" value="RVU33845.1"/>
    <property type="molecule type" value="Genomic_DNA"/>
</dbReference>
<keyword evidence="2" id="KW-1185">Reference proteome</keyword>
<accession>A0A3S2W6R3</accession>
<dbReference type="Pfam" id="PF07310">
    <property type="entry name" value="PAS_5"/>
    <property type="match status" value="1"/>
</dbReference>